<organism evidence="2 3">
    <name type="scientific">Cohnella terricola</name>
    <dbReference type="NCBI Taxonomy" id="1289167"/>
    <lineage>
        <taxon>Bacteria</taxon>
        <taxon>Bacillati</taxon>
        <taxon>Bacillota</taxon>
        <taxon>Bacilli</taxon>
        <taxon>Bacillales</taxon>
        <taxon>Paenibacillaceae</taxon>
        <taxon>Cohnella</taxon>
    </lineage>
</organism>
<keyword evidence="1" id="KW-0732">Signal</keyword>
<comment type="caution">
    <text evidence="2">The sequence shown here is derived from an EMBL/GenBank/DDBJ whole genome shotgun (WGS) entry which is preliminary data.</text>
</comment>
<reference evidence="2 3" key="1">
    <citation type="submission" date="2019-07" db="EMBL/GenBank/DDBJ databases">
        <authorList>
            <person name="Kim J."/>
        </authorList>
    </citation>
    <scope>NUCLEOTIDE SEQUENCE [LARGE SCALE GENOMIC DNA]</scope>
    <source>
        <strain evidence="2 3">G13</strain>
    </source>
</reference>
<evidence type="ECO:0000313" key="3">
    <source>
        <dbReference type="Proteomes" id="UP000316330"/>
    </source>
</evidence>
<name>A0A559JCT6_9BACL</name>
<accession>A0A559JCT6</accession>
<feature type="chain" id="PRO_5021723613" evidence="1">
    <location>
        <begin position="25"/>
        <end position="149"/>
    </location>
</feature>
<evidence type="ECO:0000313" key="2">
    <source>
        <dbReference type="EMBL" id="TVX97680.1"/>
    </source>
</evidence>
<evidence type="ECO:0000256" key="1">
    <source>
        <dbReference type="SAM" id="SignalP"/>
    </source>
</evidence>
<feature type="signal peptide" evidence="1">
    <location>
        <begin position="1"/>
        <end position="24"/>
    </location>
</feature>
<proteinExistence type="predicted"/>
<dbReference type="Proteomes" id="UP000316330">
    <property type="component" value="Unassembled WGS sequence"/>
</dbReference>
<dbReference type="RefSeq" id="WP_144705031.1">
    <property type="nucleotide sequence ID" value="NZ_VNJJ01000011.1"/>
</dbReference>
<dbReference type="SUPFAM" id="SSF89260">
    <property type="entry name" value="Collagen-binding domain"/>
    <property type="match status" value="1"/>
</dbReference>
<dbReference type="EMBL" id="VNJJ01000011">
    <property type="protein sequence ID" value="TVX97680.1"/>
    <property type="molecule type" value="Genomic_DNA"/>
</dbReference>
<dbReference type="AlphaFoldDB" id="A0A559JCT6"/>
<dbReference type="Gene3D" id="2.60.120.380">
    <property type="match status" value="1"/>
</dbReference>
<protein>
    <submittedName>
        <fullName evidence="2">Uncharacterized protein</fullName>
    </submittedName>
</protein>
<sequence>MKKITFTVLGAICILFASITPVFAATVNESEPNNTFATANTFNLGDTLVGAISSGTDTDHFYVSIPTDKYLAYNINFKMSGGDSSVTYKVSVYKSTDTTTAVDSFTFTGGGPYSTRLVSMKTDASYYVKISSNDGTSSSTTKYNVYIYK</sequence>
<gene>
    <name evidence="2" type="ORF">FPZ45_18080</name>
</gene>
<keyword evidence="3" id="KW-1185">Reference proteome</keyword>